<dbReference type="InterPro" id="IPR036388">
    <property type="entry name" value="WH-like_DNA-bd_sf"/>
</dbReference>
<protein>
    <recommendedName>
        <fullName evidence="1">HTH marR-type domain-containing protein</fullName>
    </recommendedName>
</protein>
<accession>A0ABQ6IWC0</accession>
<dbReference type="SUPFAM" id="SSF46785">
    <property type="entry name" value="Winged helix' DNA-binding domain"/>
    <property type="match status" value="1"/>
</dbReference>
<dbReference type="PROSITE" id="PS50995">
    <property type="entry name" value="HTH_MARR_2"/>
    <property type="match status" value="1"/>
</dbReference>
<dbReference type="InterPro" id="IPR000835">
    <property type="entry name" value="HTH_MarR-typ"/>
</dbReference>
<sequence length="132" mass="14471">MAFDQLVGALLRHVHESGHGDITLSHFLNVLRFVSREGVRPARIAEQAGISQQGISLLIADLVERGYLERTPDPIDRRAQIVRWSAKGEVVARDVEQWFGECERAWRAAAGESAVEGAITTMDLVARGGLPA</sequence>
<evidence type="ECO:0000313" key="3">
    <source>
        <dbReference type="Proteomes" id="UP001157126"/>
    </source>
</evidence>
<gene>
    <name evidence="2" type="ORF">GCM10025883_36230</name>
</gene>
<dbReference type="Gene3D" id="1.10.10.10">
    <property type="entry name" value="Winged helix-like DNA-binding domain superfamily/Winged helix DNA-binding domain"/>
    <property type="match status" value="1"/>
</dbReference>
<comment type="caution">
    <text evidence="2">The sequence shown here is derived from an EMBL/GenBank/DDBJ whole genome shotgun (WGS) entry which is preliminary data.</text>
</comment>
<keyword evidence="3" id="KW-1185">Reference proteome</keyword>
<dbReference type="InterPro" id="IPR036390">
    <property type="entry name" value="WH_DNA-bd_sf"/>
</dbReference>
<feature type="domain" description="HTH marR-type" evidence="1">
    <location>
        <begin position="1"/>
        <end position="127"/>
    </location>
</feature>
<dbReference type="EMBL" id="BSUO01000001">
    <property type="protein sequence ID" value="GMA41578.1"/>
    <property type="molecule type" value="Genomic_DNA"/>
</dbReference>
<proteinExistence type="predicted"/>
<organism evidence="2 3">
    <name type="scientific">Mobilicoccus caccae</name>
    <dbReference type="NCBI Taxonomy" id="1859295"/>
    <lineage>
        <taxon>Bacteria</taxon>
        <taxon>Bacillati</taxon>
        <taxon>Actinomycetota</taxon>
        <taxon>Actinomycetes</taxon>
        <taxon>Micrococcales</taxon>
        <taxon>Dermatophilaceae</taxon>
        <taxon>Mobilicoccus</taxon>
    </lineage>
</organism>
<dbReference type="InterPro" id="IPR039422">
    <property type="entry name" value="MarR/SlyA-like"/>
</dbReference>
<evidence type="ECO:0000259" key="1">
    <source>
        <dbReference type="PROSITE" id="PS50995"/>
    </source>
</evidence>
<dbReference type="Pfam" id="PF12802">
    <property type="entry name" value="MarR_2"/>
    <property type="match status" value="1"/>
</dbReference>
<evidence type="ECO:0000313" key="2">
    <source>
        <dbReference type="EMBL" id="GMA41578.1"/>
    </source>
</evidence>
<reference evidence="3" key="1">
    <citation type="journal article" date="2019" name="Int. J. Syst. Evol. Microbiol.">
        <title>The Global Catalogue of Microorganisms (GCM) 10K type strain sequencing project: providing services to taxonomists for standard genome sequencing and annotation.</title>
        <authorList>
            <consortium name="The Broad Institute Genomics Platform"/>
            <consortium name="The Broad Institute Genome Sequencing Center for Infectious Disease"/>
            <person name="Wu L."/>
            <person name="Ma J."/>
        </authorList>
    </citation>
    <scope>NUCLEOTIDE SEQUENCE [LARGE SCALE GENOMIC DNA]</scope>
    <source>
        <strain evidence="3">NBRC 113072</strain>
    </source>
</reference>
<dbReference type="SMART" id="SM00347">
    <property type="entry name" value="HTH_MARR"/>
    <property type="match status" value="1"/>
</dbReference>
<name>A0ABQ6IWC0_9MICO</name>
<dbReference type="PANTHER" id="PTHR33164">
    <property type="entry name" value="TRANSCRIPTIONAL REGULATOR, MARR FAMILY"/>
    <property type="match status" value="1"/>
</dbReference>
<dbReference type="Proteomes" id="UP001157126">
    <property type="component" value="Unassembled WGS sequence"/>
</dbReference>
<dbReference type="PANTHER" id="PTHR33164:SF43">
    <property type="entry name" value="HTH-TYPE TRANSCRIPTIONAL REPRESSOR YETL"/>
    <property type="match status" value="1"/>
</dbReference>